<dbReference type="GO" id="GO:0030643">
    <property type="term" value="P:intracellular phosphate ion homeostasis"/>
    <property type="evidence" value="ECO:0007669"/>
    <property type="project" value="InterPro"/>
</dbReference>
<evidence type="ECO:0000259" key="1">
    <source>
        <dbReference type="SMART" id="SM00966"/>
    </source>
</evidence>
<keyword evidence="2" id="KW-0808">Transferase</keyword>
<sequence>MERRKVQLTGGSTYTVSIPKDWARDHDITAGEEVTFHPDNGSLLMTPVSSDEPTRGVLDIRDREGDALMRGVMTMYVSGFDEIELTADRITPAQRRVIREATQRLVGLEVLEETADTVVIQDLLDSAELSVHSAVRRMHLIARSMLEDAVTALQEHDLDLAADVVSRDDDVDRLWYVVSRIFRSTLRSPEMAREIGLSRENCFDYHSSARQLERIADHAAKISQVTRELDRSVPAAVTDSLGELCEEATTIIETAFEALFADDANTATELANEARAKVEAIDDRARGIDDQLRELDPARARHLGLIVDSLSRSADYGGNIAETALQKAAPAPDL</sequence>
<dbReference type="GO" id="GO:0003677">
    <property type="term" value="F:DNA binding"/>
    <property type="evidence" value="ECO:0007669"/>
    <property type="project" value="InterPro"/>
</dbReference>
<dbReference type="Pfam" id="PF04014">
    <property type="entry name" value="MazE_antitoxin"/>
    <property type="match status" value="1"/>
</dbReference>
<dbReference type="Proteomes" id="UP000185608">
    <property type="component" value="Chromosome"/>
</dbReference>
<evidence type="ECO:0000313" key="2">
    <source>
        <dbReference type="EMBL" id="AOW80147.1"/>
    </source>
</evidence>
<dbReference type="PANTHER" id="PTHR42930:SF6">
    <property type="entry name" value="PHOSPHATE REGULATORY PROTEIN-LIKE PROTEIN"/>
    <property type="match status" value="1"/>
</dbReference>
<evidence type="ECO:0000313" key="3">
    <source>
        <dbReference type="Proteomes" id="UP000185608"/>
    </source>
</evidence>
<dbReference type="KEGG" id="halh:HTSR_0963"/>
<dbReference type="InterPro" id="IPR007159">
    <property type="entry name" value="SpoVT-AbrB_dom"/>
</dbReference>
<name>A0A1D8S468_9EURY</name>
<dbReference type="GO" id="GO:0045936">
    <property type="term" value="P:negative regulation of phosphate metabolic process"/>
    <property type="evidence" value="ECO:0007669"/>
    <property type="project" value="InterPro"/>
</dbReference>
<dbReference type="InterPro" id="IPR038078">
    <property type="entry name" value="PhoU-like_sf"/>
</dbReference>
<protein>
    <submittedName>
        <fullName evidence="2">Histidine kinase</fullName>
    </submittedName>
</protein>
<accession>A0A1D8S468</accession>
<dbReference type="Pfam" id="PF01895">
    <property type="entry name" value="PhoU"/>
    <property type="match status" value="2"/>
</dbReference>
<dbReference type="PATRIC" id="fig|1855411.3.peg.966"/>
<organism evidence="2 3">
    <name type="scientific">Halodesulfurarchaeum formicicum</name>
    <dbReference type="NCBI Taxonomy" id="1873524"/>
    <lineage>
        <taxon>Archaea</taxon>
        <taxon>Methanobacteriati</taxon>
        <taxon>Methanobacteriota</taxon>
        <taxon>Stenosarchaea group</taxon>
        <taxon>Halobacteria</taxon>
        <taxon>Halobacteriales</taxon>
        <taxon>Halobacteriaceae</taxon>
        <taxon>Halodesulfurarchaeum</taxon>
    </lineage>
</organism>
<dbReference type="GO" id="GO:0016301">
    <property type="term" value="F:kinase activity"/>
    <property type="evidence" value="ECO:0007669"/>
    <property type="project" value="UniProtKB-KW"/>
</dbReference>
<dbReference type="InterPro" id="IPR037914">
    <property type="entry name" value="SpoVT-AbrB_sf"/>
</dbReference>
<reference evidence="2 3" key="1">
    <citation type="submission" date="2016-06" db="EMBL/GenBank/DDBJ databases">
        <title>Discovery of anaerobic lithoheterotrophic haloarchaeon capable of sulfur respiration by hydrogen and formate.</title>
        <authorList>
            <person name="Sorokin D.Y."/>
            <person name="Kublanov I.V."/>
            <person name="Roman P."/>
            <person name="Sinninghe Damste J.S."/>
            <person name="Golyshin P.N."/>
            <person name="Rojo D."/>
            <person name="Ciordia S."/>
            <person name="Mena Md.C."/>
            <person name="Ferrer M."/>
            <person name="Smedile F."/>
            <person name="Messina E."/>
            <person name="La Cono V."/>
            <person name="Yakimov M.M."/>
        </authorList>
    </citation>
    <scope>NUCLEOTIDE SEQUENCE [LARGE SCALE GENOMIC DNA]</scope>
    <source>
        <strain evidence="2 3">HTSR1</strain>
    </source>
</reference>
<dbReference type="InterPro" id="IPR028366">
    <property type="entry name" value="PhoU"/>
</dbReference>
<dbReference type="InterPro" id="IPR026022">
    <property type="entry name" value="PhoU_dom"/>
</dbReference>
<dbReference type="STRING" id="1873524.HSR6_0994"/>
<proteinExistence type="predicted"/>
<dbReference type="GeneID" id="29828963"/>
<dbReference type="AlphaFoldDB" id="A0A1D8S468"/>
<dbReference type="SMART" id="SM00966">
    <property type="entry name" value="SpoVT_AbrB"/>
    <property type="match status" value="1"/>
</dbReference>
<gene>
    <name evidence="2" type="ORF">HTSR_0963</name>
</gene>
<feature type="domain" description="SpoVT-AbrB" evidence="1">
    <location>
        <begin position="8"/>
        <end position="53"/>
    </location>
</feature>
<dbReference type="Gene3D" id="1.20.58.220">
    <property type="entry name" value="Phosphate transport system protein phou homolog 2, domain 2"/>
    <property type="match status" value="2"/>
</dbReference>
<keyword evidence="2" id="KW-0418">Kinase</keyword>
<dbReference type="SUPFAM" id="SSF89447">
    <property type="entry name" value="AbrB/MazE/MraZ-like"/>
    <property type="match status" value="1"/>
</dbReference>
<dbReference type="RefSeq" id="WP_070364863.1">
    <property type="nucleotide sequence ID" value="NZ_CP016070.1"/>
</dbReference>
<dbReference type="SUPFAM" id="SSF109755">
    <property type="entry name" value="PhoU-like"/>
    <property type="match status" value="1"/>
</dbReference>
<dbReference type="PANTHER" id="PTHR42930">
    <property type="entry name" value="PHOSPHATE-SPECIFIC TRANSPORT SYSTEM ACCESSORY PROTEIN PHOU"/>
    <property type="match status" value="1"/>
</dbReference>
<dbReference type="EMBL" id="CP016070">
    <property type="protein sequence ID" value="AOW80147.1"/>
    <property type="molecule type" value="Genomic_DNA"/>
</dbReference>